<keyword evidence="7" id="KW-1133">Transmembrane helix</keyword>
<accession>A0A9Q8V460</accession>
<reference evidence="9" key="1">
    <citation type="submission" date="2022-03" db="EMBL/GenBank/DDBJ databases">
        <title>ESBL-producing Moellerella wisconsensis and Escherichia marmotae isolated from wild game meat.</title>
        <authorList>
            <person name="Biggel M."/>
        </authorList>
    </citation>
    <scope>NUCLEOTIDE SEQUENCE</scope>
    <source>
        <strain evidence="9">W51</strain>
    </source>
</reference>
<evidence type="ECO:0000256" key="5">
    <source>
        <dbReference type="ARBA" id="ARBA00022683"/>
    </source>
</evidence>
<evidence type="ECO:0000313" key="10">
    <source>
        <dbReference type="Proteomes" id="UP000829116"/>
    </source>
</evidence>
<dbReference type="RefSeq" id="WP_047254761.1">
    <property type="nucleotide sequence ID" value="NZ_CAWMFK010000041.1"/>
</dbReference>
<keyword evidence="2" id="KW-0813">Transport</keyword>
<dbReference type="GeneID" id="79715916"/>
<dbReference type="InterPro" id="IPR047835">
    <property type="entry name" value="PTS_IIC_GalNAc_AgaW-like"/>
</dbReference>
<name>A0A9Q8V460_9GAMM</name>
<evidence type="ECO:0000256" key="8">
    <source>
        <dbReference type="ARBA" id="ARBA00023136"/>
    </source>
</evidence>
<gene>
    <name evidence="9" type="ORF">MNY72_01620</name>
</gene>
<dbReference type="PANTHER" id="PTHR32502">
    <property type="entry name" value="N-ACETYLGALACTOSAMINE PERMEASE II COMPONENT-RELATED"/>
    <property type="match status" value="1"/>
</dbReference>
<dbReference type="PROSITE" id="PS51106">
    <property type="entry name" value="PTS_EIIC_TYPE_4"/>
    <property type="match status" value="1"/>
</dbReference>
<proteinExistence type="predicted"/>
<dbReference type="InterPro" id="IPR050303">
    <property type="entry name" value="GatZ_KbaZ_carbometab"/>
</dbReference>
<evidence type="ECO:0000256" key="2">
    <source>
        <dbReference type="ARBA" id="ARBA00022448"/>
    </source>
</evidence>
<organism evidence="9 10">
    <name type="scientific">Moellerella wisconsensis</name>
    <dbReference type="NCBI Taxonomy" id="158849"/>
    <lineage>
        <taxon>Bacteria</taxon>
        <taxon>Pseudomonadati</taxon>
        <taxon>Pseudomonadota</taxon>
        <taxon>Gammaproteobacteria</taxon>
        <taxon>Enterobacterales</taxon>
        <taxon>Morganellaceae</taxon>
        <taxon>Moellerella</taxon>
    </lineage>
</organism>
<dbReference type="PANTHER" id="PTHR32502:SF8">
    <property type="entry name" value="N-ACETYLGALACTOSAMINE PERMEASE IIC COMPONENT 1"/>
    <property type="match status" value="1"/>
</dbReference>
<dbReference type="NCBIfam" id="NF040757">
    <property type="entry name" value="AgaW"/>
    <property type="match status" value="1"/>
</dbReference>
<evidence type="ECO:0000256" key="1">
    <source>
        <dbReference type="ARBA" id="ARBA00004651"/>
    </source>
</evidence>
<keyword evidence="8" id="KW-0472">Membrane</keyword>
<evidence type="ECO:0000256" key="6">
    <source>
        <dbReference type="ARBA" id="ARBA00022692"/>
    </source>
</evidence>
<dbReference type="AlphaFoldDB" id="A0A9Q8V460"/>
<comment type="subcellular location">
    <subcellularLocation>
        <location evidence="1">Cell membrane</location>
        <topology evidence="1">Multi-pass membrane protein</topology>
    </subcellularLocation>
</comment>
<protein>
    <submittedName>
        <fullName evidence="9">PTS sugar transporter subunit IIC</fullName>
    </submittedName>
</protein>
<evidence type="ECO:0000313" key="9">
    <source>
        <dbReference type="EMBL" id="UNH31054.1"/>
    </source>
</evidence>
<dbReference type="EMBL" id="CP093245">
    <property type="protein sequence ID" value="UNH31054.1"/>
    <property type="molecule type" value="Genomic_DNA"/>
</dbReference>
<dbReference type="Proteomes" id="UP000829116">
    <property type="component" value="Chromosome"/>
</dbReference>
<dbReference type="Pfam" id="PF03609">
    <property type="entry name" value="EII-Sor"/>
    <property type="match status" value="1"/>
</dbReference>
<dbReference type="GO" id="GO:0009401">
    <property type="term" value="P:phosphoenolpyruvate-dependent sugar phosphotransferase system"/>
    <property type="evidence" value="ECO:0007669"/>
    <property type="project" value="UniProtKB-KW"/>
</dbReference>
<evidence type="ECO:0000256" key="3">
    <source>
        <dbReference type="ARBA" id="ARBA00022475"/>
    </source>
</evidence>
<keyword evidence="4 9" id="KW-0762">Sugar transport</keyword>
<keyword evidence="5" id="KW-0598">Phosphotransferase system</keyword>
<keyword evidence="6" id="KW-0812">Transmembrane</keyword>
<keyword evidence="3" id="KW-1003">Cell membrane</keyword>
<dbReference type="InterPro" id="IPR004700">
    <property type="entry name" value="PTS_IIC_man"/>
</dbReference>
<evidence type="ECO:0000256" key="4">
    <source>
        <dbReference type="ARBA" id="ARBA00022597"/>
    </source>
</evidence>
<sequence>MYEALLVALWAAFCGIDKYDVALNIHRPLITGPVVGLIMGDLETGLIAGAAMELAWLGLVPNAGSQPPDVTIGAIVGTAFAITLGISPDASIGMAIPFALAMQALVIFMFTSFSPVMQKCDKYAEQGNSKGIDNMLYLGLAVRAILYAVVAFVAVYFGTQAADFIIKYLPGNVIDGMAIAGKMMPAVGFAMLLRTMFNVKLLPYFFLGFLLTTYLKLPIIAVAIAFLCIAILDYFKSGNNNNNENTLEDIQDEL</sequence>
<dbReference type="GO" id="GO:0005886">
    <property type="term" value="C:plasma membrane"/>
    <property type="evidence" value="ECO:0007669"/>
    <property type="project" value="UniProtKB-SubCell"/>
</dbReference>
<evidence type="ECO:0000256" key="7">
    <source>
        <dbReference type="ARBA" id="ARBA00022989"/>
    </source>
</evidence>